<dbReference type="SUPFAM" id="SSF56349">
    <property type="entry name" value="DNA breaking-rejoining enzymes"/>
    <property type="match status" value="1"/>
</dbReference>
<dbReference type="GO" id="GO:0003677">
    <property type="term" value="F:DNA binding"/>
    <property type="evidence" value="ECO:0007669"/>
    <property type="project" value="UniProtKB-UniRule"/>
</dbReference>
<dbReference type="GO" id="GO:0015074">
    <property type="term" value="P:DNA integration"/>
    <property type="evidence" value="ECO:0007669"/>
    <property type="project" value="UniProtKB-KW"/>
</dbReference>
<evidence type="ECO:0000259" key="7">
    <source>
        <dbReference type="PROSITE" id="PS51900"/>
    </source>
</evidence>
<reference evidence="8 9" key="1">
    <citation type="submission" date="2019-03" db="EMBL/GenBank/DDBJ databases">
        <title>Deep-cultivation of Planctomycetes and their phenomic and genomic characterization uncovers novel biology.</title>
        <authorList>
            <person name="Wiegand S."/>
            <person name="Jogler M."/>
            <person name="Boedeker C."/>
            <person name="Pinto D."/>
            <person name="Vollmers J."/>
            <person name="Rivas-Marin E."/>
            <person name="Kohn T."/>
            <person name="Peeters S.H."/>
            <person name="Heuer A."/>
            <person name="Rast P."/>
            <person name="Oberbeckmann S."/>
            <person name="Bunk B."/>
            <person name="Jeske O."/>
            <person name="Meyerdierks A."/>
            <person name="Storesund J.E."/>
            <person name="Kallscheuer N."/>
            <person name="Luecker S."/>
            <person name="Lage O.M."/>
            <person name="Pohl T."/>
            <person name="Merkel B.J."/>
            <person name="Hornburger P."/>
            <person name="Mueller R.-W."/>
            <person name="Bruemmer F."/>
            <person name="Labrenz M."/>
            <person name="Spormann A.M."/>
            <person name="Op den Camp H."/>
            <person name="Overmann J."/>
            <person name="Amann R."/>
            <person name="Jetten M.S.M."/>
            <person name="Mascher T."/>
            <person name="Medema M.H."/>
            <person name="Devos D.P."/>
            <person name="Kaster A.-K."/>
            <person name="Ovreas L."/>
            <person name="Rohde M."/>
            <person name="Galperin M.Y."/>
            <person name="Jogler C."/>
        </authorList>
    </citation>
    <scope>NUCLEOTIDE SEQUENCE [LARGE SCALE GENOMIC DNA]</scope>
    <source>
        <strain evidence="8 9">Enr10</strain>
    </source>
</reference>
<dbReference type="InterPro" id="IPR011010">
    <property type="entry name" value="DNA_brk_join_enz"/>
</dbReference>
<dbReference type="PROSITE" id="PS51900">
    <property type="entry name" value="CB"/>
    <property type="match status" value="1"/>
</dbReference>
<evidence type="ECO:0000256" key="1">
    <source>
        <dbReference type="ARBA" id="ARBA00008857"/>
    </source>
</evidence>
<protein>
    <submittedName>
        <fullName evidence="8">Tyrosine recombinase XerC</fullName>
    </submittedName>
</protein>
<dbReference type="RefSeq" id="WP_145448951.1">
    <property type="nucleotide sequence ID" value="NZ_CP037421.1"/>
</dbReference>
<keyword evidence="4" id="KW-0233">DNA recombination</keyword>
<evidence type="ECO:0000259" key="6">
    <source>
        <dbReference type="PROSITE" id="PS51898"/>
    </source>
</evidence>
<comment type="similarity">
    <text evidence="1">Belongs to the 'phage' integrase family.</text>
</comment>
<dbReference type="InterPro" id="IPR010998">
    <property type="entry name" value="Integrase_recombinase_N"/>
</dbReference>
<dbReference type="GO" id="GO:0006310">
    <property type="term" value="P:DNA recombination"/>
    <property type="evidence" value="ECO:0007669"/>
    <property type="project" value="UniProtKB-KW"/>
</dbReference>
<gene>
    <name evidence="8" type="primary">xerC_1</name>
    <name evidence="8" type="ORF">Enr10x_20950</name>
</gene>
<dbReference type="AlphaFoldDB" id="A0A517Q580"/>
<keyword evidence="9" id="KW-1185">Reference proteome</keyword>
<dbReference type="Pfam" id="PF00589">
    <property type="entry name" value="Phage_integrase"/>
    <property type="match status" value="1"/>
</dbReference>
<dbReference type="Proteomes" id="UP000315647">
    <property type="component" value="Chromosome"/>
</dbReference>
<keyword evidence="3 5" id="KW-0238">DNA-binding</keyword>
<proteinExistence type="inferred from homology"/>
<evidence type="ECO:0000313" key="9">
    <source>
        <dbReference type="Proteomes" id="UP000315647"/>
    </source>
</evidence>
<accession>A0A517Q580</accession>
<evidence type="ECO:0000256" key="3">
    <source>
        <dbReference type="ARBA" id="ARBA00023125"/>
    </source>
</evidence>
<organism evidence="8 9">
    <name type="scientific">Gimesia panareensis</name>
    <dbReference type="NCBI Taxonomy" id="2527978"/>
    <lineage>
        <taxon>Bacteria</taxon>
        <taxon>Pseudomonadati</taxon>
        <taxon>Planctomycetota</taxon>
        <taxon>Planctomycetia</taxon>
        <taxon>Planctomycetales</taxon>
        <taxon>Planctomycetaceae</taxon>
        <taxon>Gimesia</taxon>
    </lineage>
</organism>
<feature type="domain" description="Tyr recombinase" evidence="6">
    <location>
        <begin position="109"/>
        <end position="286"/>
    </location>
</feature>
<dbReference type="PANTHER" id="PTHR30349">
    <property type="entry name" value="PHAGE INTEGRASE-RELATED"/>
    <property type="match status" value="1"/>
</dbReference>
<keyword evidence="2" id="KW-0229">DNA integration</keyword>
<name>A0A517Q580_9PLAN</name>
<dbReference type="InterPro" id="IPR044068">
    <property type="entry name" value="CB"/>
</dbReference>
<dbReference type="PANTHER" id="PTHR30349:SF41">
    <property type="entry name" value="INTEGRASE_RECOMBINASE PROTEIN MJ0367-RELATED"/>
    <property type="match status" value="1"/>
</dbReference>
<evidence type="ECO:0000313" key="8">
    <source>
        <dbReference type="EMBL" id="QDT26785.1"/>
    </source>
</evidence>
<dbReference type="Gene3D" id="1.10.150.130">
    <property type="match status" value="1"/>
</dbReference>
<dbReference type="PROSITE" id="PS51898">
    <property type="entry name" value="TYR_RECOMBINASE"/>
    <property type="match status" value="1"/>
</dbReference>
<evidence type="ECO:0000256" key="5">
    <source>
        <dbReference type="PROSITE-ProRule" id="PRU01248"/>
    </source>
</evidence>
<feature type="domain" description="Core-binding (CB)" evidence="7">
    <location>
        <begin position="5"/>
        <end position="90"/>
    </location>
</feature>
<dbReference type="EMBL" id="CP037421">
    <property type="protein sequence ID" value="QDT26785.1"/>
    <property type="molecule type" value="Genomic_DNA"/>
</dbReference>
<dbReference type="InterPro" id="IPR013762">
    <property type="entry name" value="Integrase-like_cat_sf"/>
</dbReference>
<evidence type="ECO:0000256" key="2">
    <source>
        <dbReference type="ARBA" id="ARBA00022908"/>
    </source>
</evidence>
<dbReference type="InterPro" id="IPR050090">
    <property type="entry name" value="Tyrosine_recombinase_XerCD"/>
</dbReference>
<dbReference type="InterPro" id="IPR002104">
    <property type="entry name" value="Integrase_catalytic"/>
</dbReference>
<sequence>MAKLKTVSEFVAKYLKHVENSKGNSTLKTYTKNLKPFLERFGAREFADLEPFEIEEYFDDVKFKADGSEKAPDTIRLLMTAFENLQKWAIENKQLRERIIAPMKKPKGRKRERLPDEKERDLILQAASPAFRLIYKALRQSGCRPNELARAAIEDLADVDGQRMIVLTEHKTAAKTGAARKIPVGEKLGFLIAASIGERTAGPLFLSPRGKAWTAESLSKTFRRLRDRQQLAKDLVLYLTRHEHATQVYANTKDIHATARALGHASIQTTQRYVKDNLQELTTNQDCVE</sequence>
<dbReference type="Gene3D" id="1.10.443.10">
    <property type="entry name" value="Intergrase catalytic core"/>
    <property type="match status" value="1"/>
</dbReference>
<evidence type="ECO:0000256" key="4">
    <source>
        <dbReference type="ARBA" id="ARBA00023172"/>
    </source>
</evidence>